<evidence type="ECO:0000313" key="4">
    <source>
        <dbReference type="Proteomes" id="UP000053447"/>
    </source>
</evidence>
<keyword evidence="4" id="KW-1185">Reference proteome</keyword>
<dbReference type="Gene3D" id="1.10.472.10">
    <property type="entry name" value="Cyclin-like"/>
    <property type="match status" value="1"/>
</dbReference>
<proteinExistence type="inferred from homology"/>
<accession>A0A0W4ZIR5</accession>
<dbReference type="InterPro" id="IPR013922">
    <property type="entry name" value="Cyclin_PHO80-like"/>
</dbReference>
<evidence type="ECO:0000259" key="2">
    <source>
        <dbReference type="SMART" id="SM00385"/>
    </source>
</evidence>
<dbReference type="PANTHER" id="PTHR15615">
    <property type="match status" value="1"/>
</dbReference>
<dbReference type="GO" id="GO:0016538">
    <property type="term" value="F:cyclin-dependent protein serine/threonine kinase regulator activity"/>
    <property type="evidence" value="ECO:0007669"/>
    <property type="project" value="TreeGrafter"/>
</dbReference>
<dbReference type="STRING" id="1408657.A0A0W4ZIR5"/>
<comment type="caution">
    <text evidence="3">The sequence shown here is derived from an EMBL/GenBank/DDBJ whole genome shotgun (WGS) entry which is preliminary data.</text>
</comment>
<dbReference type="eggNOG" id="KOG1674">
    <property type="taxonomic scope" value="Eukaryota"/>
</dbReference>
<dbReference type="InterPro" id="IPR036915">
    <property type="entry name" value="Cyclin-like_sf"/>
</dbReference>
<dbReference type="VEuPathDB" id="FungiDB:T551_02685"/>
<dbReference type="SMART" id="SM00385">
    <property type="entry name" value="CYCLIN"/>
    <property type="match status" value="1"/>
</dbReference>
<dbReference type="InterPro" id="IPR006671">
    <property type="entry name" value="Cyclin_N"/>
</dbReference>
<organism evidence="3 4">
    <name type="scientific">Pneumocystis jirovecii (strain RU7)</name>
    <name type="common">Human pneumocystis pneumonia agent</name>
    <dbReference type="NCBI Taxonomy" id="1408657"/>
    <lineage>
        <taxon>Eukaryota</taxon>
        <taxon>Fungi</taxon>
        <taxon>Dikarya</taxon>
        <taxon>Ascomycota</taxon>
        <taxon>Taphrinomycotina</taxon>
        <taxon>Pneumocystomycetes</taxon>
        <taxon>Pneumocystaceae</taxon>
        <taxon>Pneumocystis</taxon>
    </lineage>
</organism>
<gene>
    <name evidence="3" type="ORF">T551_02685</name>
</gene>
<reference evidence="4" key="1">
    <citation type="journal article" date="2016" name="Nat. Commun.">
        <title>Genome analysis of three Pneumocystis species reveals adaptation mechanisms to life exclusively in mammalian hosts.</title>
        <authorList>
            <person name="Ma L."/>
            <person name="Chen Z."/>
            <person name="Huang D.W."/>
            <person name="Kutty G."/>
            <person name="Ishihara M."/>
            <person name="Wang H."/>
            <person name="Abouelleil A."/>
            <person name="Bishop L."/>
            <person name="Davey E."/>
            <person name="Deng R."/>
            <person name="Deng X."/>
            <person name="Fan L."/>
            <person name="Fantoni G."/>
            <person name="Fitzgerald M."/>
            <person name="Gogineni E."/>
            <person name="Goldberg J.M."/>
            <person name="Handley G."/>
            <person name="Hu X."/>
            <person name="Huber C."/>
            <person name="Jiao X."/>
            <person name="Jones K."/>
            <person name="Levin J.Z."/>
            <person name="Liu Y."/>
            <person name="Macdonald P."/>
            <person name="Melnikov A."/>
            <person name="Raley C."/>
            <person name="Sassi M."/>
            <person name="Sherman B.T."/>
            <person name="Song X."/>
            <person name="Sykes S."/>
            <person name="Tran B."/>
            <person name="Walsh L."/>
            <person name="Xia Y."/>
            <person name="Yang J."/>
            <person name="Young S."/>
            <person name="Zeng Q."/>
            <person name="Zheng X."/>
            <person name="Stephens R."/>
            <person name="Nusbaum C."/>
            <person name="Birren B.W."/>
            <person name="Azadi P."/>
            <person name="Lempicki R.A."/>
            <person name="Cuomo C.A."/>
            <person name="Kovacs J.A."/>
        </authorList>
    </citation>
    <scope>NUCLEOTIDE SEQUENCE [LARGE SCALE GENOMIC DNA]</scope>
    <source>
        <strain evidence="4">RU7</strain>
    </source>
</reference>
<comment type="similarity">
    <text evidence="1">Belongs to the cyclin family.</text>
</comment>
<dbReference type="AlphaFoldDB" id="A0A0W4ZIR5"/>
<dbReference type="CDD" id="cd20557">
    <property type="entry name" value="CYCLIN_ScPCL1-like"/>
    <property type="match status" value="1"/>
</dbReference>
<dbReference type="Pfam" id="PF00134">
    <property type="entry name" value="Cyclin_N"/>
    <property type="match status" value="1"/>
</dbReference>
<dbReference type="PIRSF" id="PIRSF016511">
    <property type="entry name" value="Cyclin_Pcl"/>
    <property type="match status" value="1"/>
</dbReference>
<dbReference type="SUPFAM" id="SSF47954">
    <property type="entry name" value="Cyclin-like"/>
    <property type="match status" value="1"/>
</dbReference>
<dbReference type="OrthoDB" id="10250320at2759"/>
<dbReference type="EMBL" id="LFWA01000012">
    <property type="protein sequence ID" value="KTW28266.1"/>
    <property type="molecule type" value="Genomic_DNA"/>
</dbReference>
<dbReference type="GO" id="GO:0051726">
    <property type="term" value="P:regulation of cell cycle"/>
    <property type="evidence" value="ECO:0007669"/>
    <property type="project" value="InterPro"/>
</dbReference>
<dbReference type="GeneID" id="28941203"/>
<name>A0A0W4ZIR5_PNEJ7</name>
<dbReference type="InterPro" id="IPR012104">
    <property type="entry name" value="PHO85_cyclin_1/2/9"/>
</dbReference>
<keyword evidence="1" id="KW-0195">Cyclin</keyword>
<dbReference type="RefSeq" id="XP_018228828.1">
    <property type="nucleotide sequence ID" value="XM_018374948.1"/>
</dbReference>
<dbReference type="Proteomes" id="UP000053447">
    <property type="component" value="Unassembled WGS sequence"/>
</dbReference>
<dbReference type="PANTHER" id="PTHR15615:SF10">
    <property type="entry name" value="PHO85 CYCLIN-2-RELATED"/>
    <property type="match status" value="1"/>
</dbReference>
<protein>
    <recommendedName>
        <fullName evidence="2">Cyclin-like domain-containing protein</fullName>
    </recommendedName>
</protein>
<evidence type="ECO:0000256" key="1">
    <source>
        <dbReference type="RuleBase" id="RU000383"/>
    </source>
</evidence>
<dbReference type="InterPro" id="IPR013763">
    <property type="entry name" value="Cyclin-like_dom"/>
</dbReference>
<sequence length="322" mass="37142">MKKLANEQGPRIRKISKNTVEYQKIEKYQEVLENIGEKMLDRQALGEFIKQPVKWEMIVYLAEKASKVLQCVSAIDRRIGGRYNGNMGYKNFPTLEHFISNLCEQSNVQVPTLMSVLVYLERLRCKLPRVAKGMICTCHRIFLASLILAAKYLNDSSPKNKHWAKYTNNLFSLTEVNLMEKQLLTLLDWDLSITIQDLYKVLAPFLTPIKHTIMAWQTTRSEQYMSSPLPYFMYSSTGCTPPKSPIWTKRLSLMSSPAMMPSLSSSSTVSSLAESPDESFASVSNMQTSLKNSRRQLYYQYLKEQDFNPYKSYMLSSPTYYL</sequence>
<dbReference type="GO" id="GO:0005634">
    <property type="term" value="C:nucleus"/>
    <property type="evidence" value="ECO:0007669"/>
    <property type="project" value="TreeGrafter"/>
</dbReference>
<dbReference type="GO" id="GO:0000307">
    <property type="term" value="C:cyclin-dependent protein kinase holoenzyme complex"/>
    <property type="evidence" value="ECO:0007669"/>
    <property type="project" value="TreeGrafter"/>
</dbReference>
<feature type="domain" description="Cyclin-like" evidence="2">
    <location>
        <begin position="97"/>
        <end position="185"/>
    </location>
</feature>
<dbReference type="GO" id="GO:0019901">
    <property type="term" value="F:protein kinase binding"/>
    <property type="evidence" value="ECO:0007669"/>
    <property type="project" value="InterPro"/>
</dbReference>
<evidence type="ECO:0000313" key="3">
    <source>
        <dbReference type="EMBL" id="KTW28266.1"/>
    </source>
</evidence>